<dbReference type="AlphaFoldDB" id="A0A1P8KJ45"/>
<gene>
    <name evidence="1" type="ORF">LPB137_01330</name>
</gene>
<dbReference type="Proteomes" id="UP000186074">
    <property type="component" value="Chromosome"/>
</dbReference>
<dbReference type="Gene3D" id="3.30.70.120">
    <property type="match status" value="1"/>
</dbReference>
<protein>
    <recommendedName>
        <fullName evidence="3">Transcriptional regulator</fullName>
    </recommendedName>
</protein>
<sequence>MKSMKKIEMIIESIYLNKVLDLFKEKDITGYTIIKDIEGSGGHGIKMADQFSDIQSNNYIFTVCDSSKFEEIKEEIRAFTKRYGGKCIVSDAMMLL</sequence>
<organism evidence="1 2">
    <name type="scientific">Poseidonibacter parvus</name>
    <dbReference type="NCBI Taxonomy" id="1850254"/>
    <lineage>
        <taxon>Bacteria</taxon>
        <taxon>Pseudomonadati</taxon>
        <taxon>Campylobacterota</taxon>
        <taxon>Epsilonproteobacteria</taxon>
        <taxon>Campylobacterales</taxon>
        <taxon>Arcobacteraceae</taxon>
        <taxon>Poseidonibacter</taxon>
    </lineage>
</organism>
<proteinExistence type="predicted"/>
<keyword evidence="2" id="KW-1185">Reference proteome</keyword>
<dbReference type="InterPro" id="IPR015867">
    <property type="entry name" value="N-reg_PII/ATP_PRibTrfase_C"/>
</dbReference>
<dbReference type="GO" id="GO:0030234">
    <property type="term" value="F:enzyme regulator activity"/>
    <property type="evidence" value="ECO:0007669"/>
    <property type="project" value="InterPro"/>
</dbReference>
<dbReference type="SUPFAM" id="SSF54913">
    <property type="entry name" value="GlnB-like"/>
    <property type="match status" value="1"/>
</dbReference>
<accession>A0A1P8KJ45</accession>
<evidence type="ECO:0008006" key="3">
    <source>
        <dbReference type="Google" id="ProtNLM"/>
    </source>
</evidence>
<name>A0A1P8KJ45_9BACT</name>
<dbReference type="InterPro" id="IPR011322">
    <property type="entry name" value="N-reg_PII-like_a/b"/>
</dbReference>
<dbReference type="EMBL" id="CP019070">
    <property type="protein sequence ID" value="APW64572.1"/>
    <property type="molecule type" value="Genomic_DNA"/>
</dbReference>
<dbReference type="KEGG" id="alp:LPB137_01330"/>
<evidence type="ECO:0000313" key="1">
    <source>
        <dbReference type="EMBL" id="APW64572.1"/>
    </source>
</evidence>
<dbReference type="RefSeq" id="WP_076083347.1">
    <property type="nucleotide sequence ID" value="NZ_CP019070.1"/>
</dbReference>
<evidence type="ECO:0000313" key="2">
    <source>
        <dbReference type="Proteomes" id="UP000186074"/>
    </source>
</evidence>
<dbReference type="GO" id="GO:0006808">
    <property type="term" value="P:regulation of nitrogen utilization"/>
    <property type="evidence" value="ECO:0007669"/>
    <property type="project" value="InterPro"/>
</dbReference>
<dbReference type="Pfam" id="PF00543">
    <property type="entry name" value="P-II"/>
    <property type="match status" value="1"/>
</dbReference>
<dbReference type="InterPro" id="IPR002187">
    <property type="entry name" value="N-reg_PII"/>
</dbReference>
<dbReference type="STRING" id="1850254.LPB137_01330"/>
<reference evidence="1 2" key="1">
    <citation type="submission" date="2017-01" db="EMBL/GenBank/DDBJ databases">
        <title>Genome sequencing of Arcobacter sp. LPB0137.</title>
        <authorList>
            <person name="Lee G.-W."/>
            <person name="Yi H."/>
        </authorList>
    </citation>
    <scope>NUCLEOTIDE SEQUENCE [LARGE SCALE GENOMIC DNA]</scope>
    <source>
        <strain evidence="1 2">LPB0137</strain>
    </source>
</reference>